<reference evidence="4 5" key="1">
    <citation type="submission" date="2024-09" db="EMBL/GenBank/DDBJ databases">
        <authorList>
            <person name="Sun Q."/>
            <person name="Mori K."/>
        </authorList>
    </citation>
    <scope>NUCLEOTIDE SEQUENCE [LARGE SCALE GENOMIC DNA]</scope>
    <source>
        <strain evidence="4 5">JCM 9626</strain>
    </source>
</reference>
<comment type="caution">
    <text evidence="4">The sequence shown here is derived from an EMBL/GenBank/DDBJ whole genome shotgun (WGS) entry which is preliminary data.</text>
</comment>
<dbReference type="RefSeq" id="WP_140010941.1">
    <property type="nucleotide sequence ID" value="NZ_JBHMDG010000002.1"/>
</dbReference>
<name>A0ABV5K5C9_9ACTN</name>
<dbReference type="EC" id="2.4.-.-" evidence="4"/>
<organism evidence="4 5">
    <name type="scientific">Nocardioides plantarum</name>
    <dbReference type="NCBI Taxonomy" id="29299"/>
    <lineage>
        <taxon>Bacteria</taxon>
        <taxon>Bacillati</taxon>
        <taxon>Actinomycetota</taxon>
        <taxon>Actinomycetes</taxon>
        <taxon>Propionibacteriales</taxon>
        <taxon>Nocardioidaceae</taxon>
        <taxon>Nocardioides</taxon>
    </lineage>
</organism>
<keyword evidence="2 4" id="KW-0808">Transferase</keyword>
<evidence type="ECO:0000313" key="4">
    <source>
        <dbReference type="EMBL" id="MFB9311841.1"/>
    </source>
</evidence>
<dbReference type="Pfam" id="PF13579">
    <property type="entry name" value="Glyco_trans_4_4"/>
    <property type="match status" value="1"/>
</dbReference>
<dbReference type="Gene3D" id="3.40.50.2000">
    <property type="entry name" value="Glycogen Phosphorylase B"/>
    <property type="match status" value="2"/>
</dbReference>
<gene>
    <name evidence="4" type="ORF">ACFFRI_02200</name>
</gene>
<evidence type="ECO:0000256" key="2">
    <source>
        <dbReference type="ARBA" id="ARBA00022679"/>
    </source>
</evidence>
<dbReference type="PANTHER" id="PTHR45947">
    <property type="entry name" value="SULFOQUINOVOSYL TRANSFERASE SQD2"/>
    <property type="match status" value="1"/>
</dbReference>
<dbReference type="InterPro" id="IPR028098">
    <property type="entry name" value="Glyco_trans_4-like_N"/>
</dbReference>
<sequence>MSPRLHVVHVSRPVSEGTAVVALSYVRDQLERGWNVTLVCPSDGWLGYAARDLGARVRWWQSRREPTRGVLGETMALRSILAECPSDVVHLHGAKAGLVGRLAVHGRTPTFYQPHGWSFLAVDGAKAGLALRWERLAARWTDTVVCVSEDERRLATERAIDARTLVLPNGIDLAAWPRVADAERQVARDELGLDGGPVAVCVGRLSQQKGQHDLLDAWPEVHRAVPDATLVLVGDGPDRAALEARAEGLAGLRMVGARTDVRRWLVAADVVVAPSRWEGMALVPLEAMACARSIVATRAVGVEETVPDGAGAVVDLGARDDLAAALAHRLRHRDEADAEGLVGRAHVESGYDAATASAELSTVYLTRLAQRRPAPR</sequence>
<evidence type="ECO:0000256" key="1">
    <source>
        <dbReference type="ARBA" id="ARBA00022676"/>
    </source>
</evidence>
<dbReference type="EMBL" id="JBHMDG010000002">
    <property type="protein sequence ID" value="MFB9311841.1"/>
    <property type="molecule type" value="Genomic_DNA"/>
</dbReference>
<keyword evidence="5" id="KW-1185">Reference proteome</keyword>
<dbReference type="SUPFAM" id="SSF53756">
    <property type="entry name" value="UDP-Glycosyltransferase/glycogen phosphorylase"/>
    <property type="match status" value="1"/>
</dbReference>
<accession>A0ABV5K5C9</accession>
<protein>
    <submittedName>
        <fullName evidence="4">Glycosyltransferase</fullName>
        <ecNumber evidence="4">2.4.-.-</ecNumber>
    </submittedName>
</protein>
<keyword evidence="1 4" id="KW-0328">Glycosyltransferase</keyword>
<dbReference type="PANTHER" id="PTHR45947:SF3">
    <property type="entry name" value="SULFOQUINOVOSYL TRANSFERASE SQD2"/>
    <property type="match status" value="1"/>
</dbReference>
<dbReference type="Proteomes" id="UP001589750">
    <property type="component" value="Unassembled WGS sequence"/>
</dbReference>
<evidence type="ECO:0000259" key="3">
    <source>
        <dbReference type="Pfam" id="PF13579"/>
    </source>
</evidence>
<dbReference type="InterPro" id="IPR050194">
    <property type="entry name" value="Glycosyltransferase_grp1"/>
</dbReference>
<proteinExistence type="predicted"/>
<dbReference type="Pfam" id="PF13692">
    <property type="entry name" value="Glyco_trans_1_4"/>
    <property type="match status" value="1"/>
</dbReference>
<dbReference type="GO" id="GO:0016757">
    <property type="term" value="F:glycosyltransferase activity"/>
    <property type="evidence" value="ECO:0007669"/>
    <property type="project" value="UniProtKB-KW"/>
</dbReference>
<feature type="domain" description="Glycosyltransferase subfamily 4-like N-terminal" evidence="3">
    <location>
        <begin position="17"/>
        <end position="170"/>
    </location>
</feature>
<evidence type="ECO:0000313" key="5">
    <source>
        <dbReference type="Proteomes" id="UP001589750"/>
    </source>
</evidence>